<dbReference type="STRING" id="762376.AXYL_03664"/>
<dbReference type="PATRIC" id="fig|762376.5.peg.3687"/>
<dbReference type="InterPro" id="IPR013149">
    <property type="entry name" value="ADH-like_C"/>
</dbReference>
<evidence type="ECO:0000259" key="7">
    <source>
        <dbReference type="SMART" id="SM00829"/>
    </source>
</evidence>
<dbReference type="InterPro" id="IPR011032">
    <property type="entry name" value="GroES-like_sf"/>
</dbReference>
<evidence type="ECO:0000256" key="3">
    <source>
        <dbReference type="ARBA" id="ARBA00022723"/>
    </source>
</evidence>
<evidence type="ECO:0000256" key="2">
    <source>
        <dbReference type="ARBA" id="ARBA00008072"/>
    </source>
</evidence>
<reference evidence="8 9" key="1">
    <citation type="journal article" date="2011" name="J. Bacteriol.">
        <title>Complete genome sequence of the haloaromatic acid-degrading bacterium Achromobacter xylosoxidans A8.</title>
        <authorList>
            <person name="Strnad H."/>
            <person name="Ridl J."/>
            <person name="Paces J."/>
            <person name="Kolar M."/>
            <person name="Vlcek C."/>
            <person name="Paces V."/>
        </authorList>
    </citation>
    <scope>NUCLEOTIDE SEQUENCE [LARGE SCALE GENOMIC DNA]</scope>
    <source>
        <strain evidence="8 9">A8</strain>
    </source>
</reference>
<name>E3HMA6_ACHXA</name>
<dbReference type="KEGG" id="axy:AXYL_03664"/>
<keyword evidence="3 6" id="KW-0479">Metal-binding</keyword>
<dbReference type="EMBL" id="CP002287">
    <property type="protein sequence ID" value="ADP16984.1"/>
    <property type="molecule type" value="Genomic_DNA"/>
</dbReference>
<dbReference type="InterPro" id="IPR036291">
    <property type="entry name" value="NAD(P)-bd_dom_sf"/>
</dbReference>
<evidence type="ECO:0000256" key="1">
    <source>
        <dbReference type="ARBA" id="ARBA00001947"/>
    </source>
</evidence>
<evidence type="ECO:0000313" key="9">
    <source>
        <dbReference type="Proteomes" id="UP000006876"/>
    </source>
</evidence>
<comment type="similarity">
    <text evidence="2 6">Belongs to the zinc-containing alcohol dehydrogenase family.</text>
</comment>
<dbReference type="Gene3D" id="3.90.180.10">
    <property type="entry name" value="Medium-chain alcohol dehydrogenases, catalytic domain"/>
    <property type="match status" value="1"/>
</dbReference>
<dbReference type="Proteomes" id="UP000006876">
    <property type="component" value="Chromosome"/>
</dbReference>
<dbReference type="InterPro" id="IPR002328">
    <property type="entry name" value="ADH_Zn_CS"/>
</dbReference>
<dbReference type="GO" id="GO:0008270">
    <property type="term" value="F:zinc ion binding"/>
    <property type="evidence" value="ECO:0007669"/>
    <property type="project" value="InterPro"/>
</dbReference>
<dbReference type="PANTHER" id="PTHR42940:SF7">
    <property type="entry name" value="ALCOHOL DEHYDROGENASE-LIKE N-TERMINAL DOMAIN-CONTAINING PROTEIN"/>
    <property type="match status" value="1"/>
</dbReference>
<dbReference type="SMART" id="SM00829">
    <property type="entry name" value="PKS_ER"/>
    <property type="match status" value="1"/>
</dbReference>
<evidence type="ECO:0000313" key="8">
    <source>
        <dbReference type="EMBL" id="ADP16984.1"/>
    </source>
</evidence>
<dbReference type="GO" id="GO:0004022">
    <property type="term" value="F:alcohol dehydrogenase (NAD+) activity"/>
    <property type="evidence" value="ECO:0007669"/>
    <property type="project" value="TreeGrafter"/>
</dbReference>
<dbReference type="SUPFAM" id="SSF51735">
    <property type="entry name" value="NAD(P)-binding Rossmann-fold domains"/>
    <property type="match status" value="1"/>
</dbReference>
<evidence type="ECO:0000256" key="5">
    <source>
        <dbReference type="ARBA" id="ARBA00023002"/>
    </source>
</evidence>
<dbReference type="PANTHER" id="PTHR42940">
    <property type="entry name" value="ALCOHOL DEHYDROGENASE 1-RELATED"/>
    <property type="match status" value="1"/>
</dbReference>
<dbReference type="AlphaFoldDB" id="E3HMA6"/>
<keyword evidence="4 6" id="KW-0862">Zinc</keyword>
<evidence type="ECO:0000256" key="6">
    <source>
        <dbReference type="RuleBase" id="RU361277"/>
    </source>
</evidence>
<sequence length="350" mass="36249">MKTPAATYRAIQSPAPGQLELVQRPTPQPGPGEVLLRVEACGVCGADAADIDNPALQRPRVPGHEVVGRITALGPGADINWSIGQRVGVGRLGGHCNACPSCRKGLFNLCSNQAVMGATRDGGYAEMMLALATGLVSIPEELDSAHAAPILCAGIATFNALRKCGAQAGDLVAVLGIGGLGHMALQYARRMGLKVVAIGRGGDIAADALRLGAHVYIDTHEEDAAQRLQAMGGAQALIATVTDTQAIAEAMRGLAPQGRTMLLGVGRTPLEVAPGFLVGGERVIAGSMTGTPWETEKALNFSVLAEALPMVETLALERAPDALQRLKSGDAKFRVVLTMDAVQQVTTDTN</sequence>
<protein>
    <submittedName>
        <fullName evidence="8">Zinc-binding dehydrogenase family protein 7</fullName>
    </submittedName>
</protein>
<dbReference type="SUPFAM" id="SSF50129">
    <property type="entry name" value="GroES-like"/>
    <property type="match status" value="1"/>
</dbReference>
<feature type="domain" description="Enoyl reductase (ER)" evidence="7">
    <location>
        <begin position="17"/>
        <end position="337"/>
    </location>
</feature>
<dbReference type="Pfam" id="PF08240">
    <property type="entry name" value="ADH_N"/>
    <property type="match status" value="1"/>
</dbReference>
<dbReference type="RefSeq" id="WP_013394298.1">
    <property type="nucleotide sequence ID" value="NC_014640.1"/>
</dbReference>
<accession>E3HMA6</accession>
<dbReference type="Gene3D" id="3.40.50.720">
    <property type="entry name" value="NAD(P)-binding Rossmann-like Domain"/>
    <property type="match status" value="1"/>
</dbReference>
<organism evidence="8 9">
    <name type="scientific">Achromobacter xylosoxidans (strain A8)</name>
    <dbReference type="NCBI Taxonomy" id="762376"/>
    <lineage>
        <taxon>Bacteria</taxon>
        <taxon>Pseudomonadati</taxon>
        <taxon>Pseudomonadota</taxon>
        <taxon>Betaproteobacteria</taxon>
        <taxon>Burkholderiales</taxon>
        <taxon>Alcaligenaceae</taxon>
        <taxon>Achromobacter</taxon>
    </lineage>
</organism>
<dbReference type="InterPro" id="IPR013154">
    <property type="entry name" value="ADH-like_N"/>
</dbReference>
<keyword evidence="5" id="KW-0560">Oxidoreductase</keyword>
<dbReference type="GO" id="GO:0005737">
    <property type="term" value="C:cytoplasm"/>
    <property type="evidence" value="ECO:0007669"/>
    <property type="project" value="TreeGrafter"/>
</dbReference>
<gene>
    <name evidence="8" type="ordered locus">AXYL_03664</name>
</gene>
<dbReference type="HOGENOM" id="CLU_026673_20_1_4"/>
<dbReference type="OrthoDB" id="9771084at2"/>
<comment type="cofactor">
    <cofactor evidence="1 6">
        <name>Zn(2+)</name>
        <dbReference type="ChEBI" id="CHEBI:29105"/>
    </cofactor>
</comment>
<evidence type="ECO:0000256" key="4">
    <source>
        <dbReference type="ARBA" id="ARBA00022833"/>
    </source>
</evidence>
<dbReference type="InterPro" id="IPR020843">
    <property type="entry name" value="ER"/>
</dbReference>
<dbReference type="eggNOG" id="COG1064">
    <property type="taxonomic scope" value="Bacteria"/>
</dbReference>
<dbReference type="Pfam" id="PF00107">
    <property type="entry name" value="ADH_zinc_N"/>
    <property type="match status" value="1"/>
</dbReference>
<proteinExistence type="inferred from homology"/>
<dbReference type="PROSITE" id="PS00059">
    <property type="entry name" value="ADH_ZINC"/>
    <property type="match status" value="1"/>
</dbReference>